<evidence type="ECO:0000256" key="12">
    <source>
        <dbReference type="ARBA" id="ARBA00023012"/>
    </source>
</evidence>
<dbReference type="SMART" id="SM00387">
    <property type="entry name" value="HATPase_c"/>
    <property type="match status" value="1"/>
</dbReference>
<dbReference type="Gene3D" id="3.30.565.10">
    <property type="entry name" value="Histidine kinase-like ATPase, C-terminal domain"/>
    <property type="match status" value="1"/>
</dbReference>
<dbReference type="PANTHER" id="PTHR45528:SF11">
    <property type="entry name" value="HISTIDINE KINASE"/>
    <property type="match status" value="1"/>
</dbReference>
<dbReference type="SMART" id="SM00304">
    <property type="entry name" value="HAMP"/>
    <property type="match status" value="1"/>
</dbReference>
<evidence type="ECO:0000256" key="2">
    <source>
        <dbReference type="ARBA" id="ARBA00004651"/>
    </source>
</evidence>
<dbReference type="Pfam" id="PF00672">
    <property type="entry name" value="HAMP"/>
    <property type="match status" value="1"/>
</dbReference>
<dbReference type="SMART" id="SM00388">
    <property type="entry name" value="HisKA"/>
    <property type="match status" value="1"/>
</dbReference>
<evidence type="ECO:0000256" key="4">
    <source>
        <dbReference type="ARBA" id="ARBA00022475"/>
    </source>
</evidence>
<feature type="domain" description="Histidine kinase" evidence="18">
    <location>
        <begin position="246"/>
        <end position="456"/>
    </location>
</feature>
<evidence type="ECO:0000256" key="11">
    <source>
        <dbReference type="ARBA" id="ARBA00022989"/>
    </source>
</evidence>
<dbReference type="GO" id="GO:0005524">
    <property type="term" value="F:ATP binding"/>
    <property type="evidence" value="ECO:0007669"/>
    <property type="project" value="UniProtKB-KW"/>
</dbReference>
<accession>A0A4Z1B842</accession>
<evidence type="ECO:0000256" key="16">
    <source>
        <dbReference type="ARBA" id="ARBA00040841"/>
    </source>
</evidence>
<evidence type="ECO:0000256" key="5">
    <source>
        <dbReference type="ARBA" id="ARBA00022553"/>
    </source>
</evidence>
<protein>
    <recommendedName>
        <fullName evidence="16">Heme sensor protein HssS</fullName>
        <ecNumber evidence="3">2.7.13.3</ecNumber>
    </recommendedName>
</protein>
<evidence type="ECO:0000256" key="6">
    <source>
        <dbReference type="ARBA" id="ARBA00022679"/>
    </source>
</evidence>
<comment type="subcellular location">
    <subcellularLocation>
        <location evidence="2">Cell membrane</location>
        <topology evidence="2">Multi-pass membrane protein</topology>
    </subcellularLocation>
</comment>
<dbReference type="Pfam" id="PF00512">
    <property type="entry name" value="HisKA"/>
    <property type="match status" value="1"/>
</dbReference>
<keyword evidence="10" id="KW-0067">ATP-binding</keyword>
<dbReference type="CDD" id="cd06225">
    <property type="entry name" value="HAMP"/>
    <property type="match status" value="1"/>
</dbReference>
<dbReference type="Proteomes" id="UP000297459">
    <property type="component" value="Unassembled WGS sequence"/>
</dbReference>
<evidence type="ECO:0000256" key="13">
    <source>
        <dbReference type="ARBA" id="ARBA00023026"/>
    </source>
</evidence>
<dbReference type="InterPro" id="IPR005467">
    <property type="entry name" value="His_kinase_dom"/>
</dbReference>
<evidence type="ECO:0000256" key="14">
    <source>
        <dbReference type="ARBA" id="ARBA00023136"/>
    </source>
</evidence>
<dbReference type="Pfam" id="PF02518">
    <property type="entry name" value="HATPase_c"/>
    <property type="match status" value="1"/>
</dbReference>
<evidence type="ECO:0000259" key="19">
    <source>
        <dbReference type="PROSITE" id="PS50885"/>
    </source>
</evidence>
<dbReference type="RefSeq" id="WP_126565640.1">
    <property type="nucleotide sequence ID" value="NZ_BMCY01000002.1"/>
</dbReference>
<comment type="catalytic activity">
    <reaction evidence="1">
        <text>ATP + protein L-histidine = ADP + protein N-phospho-L-histidine.</text>
        <dbReference type="EC" id="2.7.13.3"/>
    </reaction>
</comment>
<evidence type="ECO:0000256" key="9">
    <source>
        <dbReference type="ARBA" id="ARBA00022777"/>
    </source>
</evidence>
<evidence type="ECO:0000256" key="15">
    <source>
        <dbReference type="ARBA" id="ARBA00037219"/>
    </source>
</evidence>
<dbReference type="CDD" id="cd00082">
    <property type="entry name" value="HisKA"/>
    <property type="match status" value="1"/>
</dbReference>
<feature type="transmembrane region" description="Helical" evidence="17">
    <location>
        <begin position="9"/>
        <end position="32"/>
    </location>
</feature>
<keyword evidence="4" id="KW-1003">Cell membrane</keyword>
<dbReference type="FunFam" id="3.30.565.10:FF:000006">
    <property type="entry name" value="Sensor histidine kinase WalK"/>
    <property type="match status" value="1"/>
</dbReference>
<dbReference type="InterPro" id="IPR036097">
    <property type="entry name" value="HisK_dim/P_sf"/>
</dbReference>
<reference evidence="20 21" key="1">
    <citation type="submission" date="2019-04" db="EMBL/GenBank/DDBJ databases">
        <title>Genomic characterization of Staphylococcus petrasii strains.</title>
        <authorList>
            <person name="Vrbovska V."/>
            <person name="Kovarovic V."/>
            <person name="Maslanova I."/>
            <person name="Indrakova A."/>
            <person name="Petras P."/>
            <person name="Sedo O."/>
            <person name="Svec P."/>
            <person name="Fisarova L."/>
            <person name="Sedlacek I."/>
            <person name="Doskar J."/>
            <person name="Pantucek R."/>
        </authorList>
    </citation>
    <scope>NUCLEOTIDE SEQUENCE [LARGE SCALE GENOMIC DNA]</scope>
    <source>
        <strain evidence="20 21">CCM 8529</strain>
    </source>
</reference>
<evidence type="ECO:0000313" key="20">
    <source>
        <dbReference type="EMBL" id="TGN27556.1"/>
    </source>
</evidence>
<dbReference type="SUPFAM" id="SSF55874">
    <property type="entry name" value="ATPase domain of HSP90 chaperone/DNA topoisomerase II/histidine kinase"/>
    <property type="match status" value="1"/>
</dbReference>
<dbReference type="GO" id="GO:0000155">
    <property type="term" value="F:phosphorelay sensor kinase activity"/>
    <property type="evidence" value="ECO:0007669"/>
    <property type="project" value="InterPro"/>
</dbReference>
<dbReference type="Gene3D" id="1.10.287.130">
    <property type="match status" value="1"/>
</dbReference>
<dbReference type="PROSITE" id="PS50885">
    <property type="entry name" value="HAMP"/>
    <property type="match status" value="1"/>
</dbReference>
<dbReference type="EMBL" id="SRPJ01000002">
    <property type="protein sequence ID" value="TGN27556.1"/>
    <property type="molecule type" value="Genomic_DNA"/>
</dbReference>
<keyword evidence="21" id="KW-1185">Reference proteome</keyword>
<dbReference type="SUPFAM" id="SSF47384">
    <property type="entry name" value="Homodimeric domain of signal transducing histidine kinase"/>
    <property type="match status" value="1"/>
</dbReference>
<evidence type="ECO:0000256" key="1">
    <source>
        <dbReference type="ARBA" id="ARBA00000085"/>
    </source>
</evidence>
<keyword evidence="13" id="KW-0843">Virulence</keyword>
<evidence type="ECO:0000256" key="8">
    <source>
        <dbReference type="ARBA" id="ARBA00022741"/>
    </source>
</evidence>
<evidence type="ECO:0000256" key="3">
    <source>
        <dbReference type="ARBA" id="ARBA00012438"/>
    </source>
</evidence>
<dbReference type="InterPro" id="IPR003661">
    <property type="entry name" value="HisK_dim/P_dom"/>
</dbReference>
<keyword evidence="7 17" id="KW-0812">Transmembrane</keyword>
<dbReference type="AlphaFoldDB" id="A0A4Z1B842"/>
<dbReference type="EC" id="2.7.13.3" evidence="3"/>
<evidence type="ECO:0000259" key="18">
    <source>
        <dbReference type="PROSITE" id="PS50109"/>
    </source>
</evidence>
<comment type="function">
    <text evidence="15">Member of the two-component regulatory system HssS/HssR involved in intracellular heme homeostasis and tempering of staphylococcal virulence. HssS functions as a heme sensor histidine kinase which is autophosphorylated at a histidine residue and transfers its phosphate group to an aspartate residue of HssR. HssR/HssS activates the expression of hrtAB, an efflux pump, in response to extracellular heme, hemin, hemoglobin or blood.</text>
</comment>
<keyword evidence="11 17" id="KW-1133">Transmembrane helix</keyword>
<dbReference type="InterPro" id="IPR004358">
    <property type="entry name" value="Sig_transdc_His_kin-like_C"/>
</dbReference>
<dbReference type="SUPFAM" id="SSF158472">
    <property type="entry name" value="HAMP domain-like"/>
    <property type="match status" value="1"/>
</dbReference>
<evidence type="ECO:0000256" key="7">
    <source>
        <dbReference type="ARBA" id="ARBA00022692"/>
    </source>
</evidence>
<dbReference type="InterPro" id="IPR036890">
    <property type="entry name" value="HATPase_C_sf"/>
</dbReference>
<keyword evidence="12" id="KW-0902">Two-component regulatory system</keyword>
<organism evidence="20 21">
    <name type="scientific">Staphylococcus pragensis</name>
    <dbReference type="NCBI Taxonomy" id="1611836"/>
    <lineage>
        <taxon>Bacteria</taxon>
        <taxon>Bacillati</taxon>
        <taxon>Bacillota</taxon>
        <taxon>Bacilli</taxon>
        <taxon>Bacillales</taxon>
        <taxon>Staphylococcaceae</taxon>
        <taxon>Staphylococcus</taxon>
    </lineage>
</organism>
<dbReference type="InterPro" id="IPR003660">
    <property type="entry name" value="HAMP_dom"/>
</dbReference>
<dbReference type="GO" id="GO:0005886">
    <property type="term" value="C:plasma membrane"/>
    <property type="evidence" value="ECO:0007669"/>
    <property type="project" value="UniProtKB-SubCell"/>
</dbReference>
<keyword evidence="8" id="KW-0547">Nucleotide-binding</keyword>
<dbReference type="PRINTS" id="PR00344">
    <property type="entry name" value="BCTRLSENSOR"/>
</dbReference>
<evidence type="ECO:0000256" key="10">
    <source>
        <dbReference type="ARBA" id="ARBA00022840"/>
    </source>
</evidence>
<feature type="domain" description="HAMP" evidence="19">
    <location>
        <begin position="186"/>
        <end position="238"/>
    </location>
</feature>
<dbReference type="Gene3D" id="6.10.340.10">
    <property type="match status" value="1"/>
</dbReference>
<dbReference type="InterPro" id="IPR050398">
    <property type="entry name" value="HssS/ArlS-like"/>
</dbReference>
<evidence type="ECO:0000313" key="21">
    <source>
        <dbReference type="Proteomes" id="UP000297459"/>
    </source>
</evidence>
<proteinExistence type="predicted"/>
<keyword evidence="6" id="KW-0808">Transferase</keyword>
<evidence type="ECO:0000256" key="17">
    <source>
        <dbReference type="SAM" id="Phobius"/>
    </source>
</evidence>
<keyword evidence="9 20" id="KW-0418">Kinase</keyword>
<dbReference type="PANTHER" id="PTHR45528">
    <property type="entry name" value="SENSOR HISTIDINE KINASE CPXA"/>
    <property type="match status" value="1"/>
</dbReference>
<dbReference type="InterPro" id="IPR003594">
    <property type="entry name" value="HATPase_dom"/>
</dbReference>
<dbReference type="PROSITE" id="PS50109">
    <property type="entry name" value="HIS_KIN"/>
    <property type="match status" value="1"/>
</dbReference>
<keyword evidence="14 17" id="KW-0472">Membrane</keyword>
<comment type="caution">
    <text evidence="20">The sequence shown here is derived from an EMBL/GenBank/DDBJ whole genome shotgun (WGS) entry which is preliminary data.</text>
</comment>
<name>A0A4Z1B842_9STAP</name>
<keyword evidence="5" id="KW-0597">Phosphoprotein</keyword>
<gene>
    <name evidence="20" type="ORF">E2558_06835</name>
</gene>
<sequence length="457" mass="52858">MFKTLYSRIAIYTITVILFSALVSFLFTNVYYHFNLKPSNDAKIMRTLKEARSYNEHFDASNLDAYFQHLGQMNYQIVTVDKHHHKSFYGHPFRKDNLSKASIDKVLQGQDFHGIKNKPYELFVTGFFDNETNNTVGVRFTHQQQPIAVFMRPDIGHTFSEFRIFLGVLLGLLLIISITLVILSTYSIIRPVKLLKNATERLINGDFDTPIKQTRHDEIGTLQYRFDDMRQSLKQVDDMRQHFVQNVSHEIKTPLTHIQRLLSELQKSKTEQSRNMLINDVHSEVTRLSDLTRELLLLSELDNAQHLKFNDEVHLTALITDIIRHEQFALDDKNLMLLSEIEDVYFRGNSRLLYQAFFNLIQNAVKYATTDSTIEVMLSSDNDSIIFTVTNEGTSINEEAQQHLFDRFYKLNNHQNSNGLGLAITKAIIELHNGTISVSSSEQIGTTFTINLFENIH</sequence>
<feature type="transmembrane region" description="Helical" evidence="17">
    <location>
        <begin position="164"/>
        <end position="189"/>
    </location>
</feature>